<dbReference type="Pfam" id="PF06985">
    <property type="entry name" value="HET"/>
    <property type="match status" value="1"/>
</dbReference>
<dbReference type="PANTHER" id="PTHR24148">
    <property type="entry name" value="ANKYRIN REPEAT DOMAIN-CONTAINING PROTEIN 39 HOMOLOG-RELATED"/>
    <property type="match status" value="1"/>
</dbReference>
<accession>A0AAV9HE87</accession>
<reference evidence="2" key="1">
    <citation type="journal article" date="2023" name="Mol. Phylogenet. Evol.">
        <title>Genome-scale phylogeny and comparative genomics of the fungal order Sordariales.</title>
        <authorList>
            <person name="Hensen N."/>
            <person name="Bonometti L."/>
            <person name="Westerberg I."/>
            <person name="Brannstrom I.O."/>
            <person name="Guillou S."/>
            <person name="Cros-Aarteil S."/>
            <person name="Calhoun S."/>
            <person name="Haridas S."/>
            <person name="Kuo A."/>
            <person name="Mondo S."/>
            <person name="Pangilinan J."/>
            <person name="Riley R."/>
            <person name="LaButti K."/>
            <person name="Andreopoulos B."/>
            <person name="Lipzen A."/>
            <person name="Chen C."/>
            <person name="Yan M."/>
            <person name="Daum C."/>
            <person name="Ng V."/>
            <person name="Clum A."/>
            <person name="Steindorff A."/>
            <person name="Ohm R.A."/>
            <person name="Martin F."/>
            <person name="Silar P."/>
            <person name="Natvig D.O."/>
            <person name="Lalanne C."/>
            <person name="Gautier V."/>
            <person name="Ament-Velasquez S.L."/>
            <person name="Kruys A."/>
            <person name="Hutchinson M.I."/>
            <person name="Powell A.J."/>
            <person name="Barry K."/>
            <person name="Miller A.N."/>
            <person name="Grigoriev I.V."/>
            <person name="Debuchy R."/>
            <person name="Gladieux P."/>
            <person name="Hiltunen Thoren M."/>
            <person name="Johannesson H."/>
        </authorList>
    </citation>
    <scope>NUCLEOTIDE SEQUENCE</scope>
    <source>
        <strain evidence="2">PSN324</strain>
    </source>
</reference>
<gene>
    <name evidence="2" type="ORF">QBC42DRAFT_276847</name>
</gene>
<organism evidence="2 3">
    <name type="scientific">Cladorrhinum samala</name>
    <dbReference type="NCBI Taxonomy" id="585594"/>
    <lineage>
        <taxon>Eukaryota</taxon>
        <taxon>Fungi</taxon>
        <taxon>Dikarya</taxon>
        <taxon>Ascomycota</taxon>
        <taxon>Pezizomycotina</taxon>
        <taxon>Sordariomycetes</taxon>
        <taxon>Sordariomycetidae</taxon>
        <taxon>Sordariales</taxon>
        <taxon>Podosporaceae</taxon>
        <taxon>Cladorrhinum</taxon>
    </lineage>
</organism>
<proteinExistence type="predicted"/>
<name>A0AAV9HE87_9PEZI</name>
<evidence type="ECO:0000313" key="3">
    <source>
        <dbReference type="Proteomes" id="UP001321749"/>
    </source>
</evidence>
<sequence length="616" mass="69984">MVQYKDLGPSTVRLLELQPSSKGATIRCNLKTVSLLDAPAFEALSYVWGDPSIKTNILVDGAPFPVTTNLGMGLRAVRRRWKQRVLWVDAICINQDDVAEKNIQVPLMSTIYSTASRVVVWLGPSTPEIGLALSWVQAYEWKECGPARVFWRTLDTAANYSRTWKAKRAVALMRAASGCFDLFELPYWERMWTFQEYHMAAEEPVCVCGNREILASKLRTRGWQASHRSILDLEDLVNAGGFDQSLFRLTDEAFQWDGVVKEKKERELTTRRGLDHTNFGSRKLTPTDNTLLLSLMQMTTPRRCLNPRDKVYALYGMVPEAQRAFPVDYNKPVEQVLLETTAFMNTQGSMPYATFPLRENNISNTLYPSWVPDFDKQDIRPAIDDRFSIRKVMTVHKDRFCFPRVSRDLTTLGLLGWKIGPVKLILKFEPELEAILEQISGLMLDYSPTSLRELRSRVCGHLIPKMVQDVGVHQGFKFESDATGFSLVDIVDGFSQLNQGVERYCQSVPTQRRNIQKLEVCRDGARKLAGMTVFKSSKYEFFGVGSKNMKDADILAIVPGAEIPLVLRLGSERLDCYQMISVAYVDGMMAHQSYDGEDARILDEIQKGKLEEFSIR</sequence>
<keyword evidence="3" id="KW-1185">Reference proteome</keyword>
<reference evidence="2" key="2">
    <citation type="submission" date="2023-06" db="EMBL/GenBank/DDBJ databases">
        <authorList>
            <consortium name="Lawrence Berkeley National Laboratory"/>
            <person name="Mondo S.J."/>
            <person name="Hensen N."/>
            <person name="Bonometti L."/>
            <person name="Westerberg I."/>
            <person name="Brannstrom I.O."/>
            <person name="Guillou S."/>
            <person name="Cros-Aarteil S."/>
            <person name="Calhoun S."/>
            <person name="Haridas S."/>
            <person name="Kuo A."/>
            <person name="Pangilinan J."/>
            <person name="Riley R."/>
            <person name="Labutti K."/>
            <person name="Andreopoulos B."/>
            <person name="Lipzen A."/>
            <person name="Chen C."/>
            <person name="Yanf M."/>
            <person name="Daum C."/>
            <person name="Ng V."/>
            <person name="Clum A."/>
            <person name="Steindorff A."/>
            <person name="Ohm R."/>
            <person name="Martin F."/>
            <person name="Silar P."/>
            <person name="Natvig D."/>
            <person name="Lalanne C."/>
            <person name="Gautier V."/>
            <person name="Ament-Velasquez S.L."/>
            <person name="Kruys A."/>
            <person name="Hutchinson M.I."/>
            <person name="Powell A.J."/>
            <person name="Barry K."/>
            <person name="Miller A.N."/>
            <person name="Grigoriev I.V."/>
            <person name="Debuchy R."/>
            <person name="Gladieux P."/>
            <person name="Thoren M.H."/>
            <person name="Johannesson H."/>
        </authorList>
    </citation>
    <scope>NUCLEOTIDE SEQUENCE</scope>
    <source>
        <strain evidence="2">PSN324</strain>
    </source>
</reference>
<dbReference type="PANTHER" id="PTHR24148:SF64">
    <property type="entry name" value="HETEROKARYON INCOMPATIBILITY DOMAIN-CONTAINING PROTEIN"/>
    <property type="match status" value="1"/>
</dbReference>
<feature type="domain" description="Heterokaryon incompatibility" evidence="1">
    <location>
        <begin position="41"/>
        <end position="196"/>
    </location>
</feature>
<dbReference type="Proteomes" id="UP001321749">
    <property type="component" value="Unassembled WGS sequence"/>
</dbReference>
<evidence type="ECO:0000313" key="2">
    <source>
        <dbReference type="EMBL" id="KAK4458385.1"/>
    </source>
</evidence>
<dbReference type="EMBL" id="MU865071">
    <property type="protein sequence ID" value="KAK4458385.1"/>
    <property type="molecule type" value="Genomic_DNA"/>
</dbReference>
<protein>
    <submittedName>
        <fullName evidence="2">Heterokaryon incompatibility protein-domain-containing protein</fullName>
    </submittedName>
</protein>
<dbReference type="InterPro" id="IPR010730">
    <property type="entry name" value="HET"/>
</dbReference>
<comment type="caution">
    <text evidence="2">The sequence shown here is derived from an EMBL/GenBank/DDBJ whole genome shotgun (WGS) entry which is preliminary data.</text>
</comment>
<dbReference type="InterPro" id="IPR052895">
    <property type="entry name" value="HetReg/Transcr_Mod"/>
</dbReference>
<evidence type="ECO:0000259" key="1">
    <source>
        <dbReference type="Pfam" id="PF06985"/>
    </source>
</evidence>
<dbReference type="AlphaFoldDB" id="A0AAV9HE87"/>